<dbReference type="CDD" id="cd00063">
    <property type="entry name" value="FN3"/>
    <property type="match status" value="2"/>
</dbReference>
<proteinExistence type="predicted"/>
<dbReference type="Pfam" id="PF05048">
    <property type="entry name" value="NosD"/>
    <property type="match status" value="2"/>
</dbReference>
<name>A0A1X7MU49_9EURY</name>
<reference evidence="7 10" key="3">
    <citation type="submission" date="2018-10" db="EMBL/GenBank/DDBJ databases">
        <title>Cultivation of a novel Methanohalophilus strain from Kebrit Deep of the Red Sea and a genomic comparison of members of the genus Methanohalophilus.</title>
        <authorList>
            <person name="Guan Y."/>
            <person name="Ngugi D.K."/>
            <person name="Stingl U."/>
        </authorList>
    </citation>
    <scope>NUCLEOTIDE SEQUENCE [LARGE SCALE GENOMIC DNA]</scope>
    <source>
        <strain evidence="7 10">DSM 7471</strain>
    </source>
</reference>
<dbReference type="InterPro" id="IPR022441">
    <property type="entry name" value="Para_beta_helix_rpt-2"/>
</dbReference>
<evidence type="ECO:0000259" key="6">
    <source>
        <dbReference type="PROSITE" id="PS50853"/>
    </source>
</evidence>
<evidence type="ECO:0000256" key="5">
    <source>
        <dbReference type="SAM" id="Phobius"/>
    </source>
</evidence>
<dbReference type="Pfam" id="PF07752">
    <property type="entry name" value="S-layer"/>
    <property type="match status" value="3"/>
</dbReference>
<evidence type="ECO:0000313" key="8">
    <source>
        <dbReference type="EMBL" id="SMH28357.1"/>
    </source>
</evidence>
<dbReference type="InterPro" id="IPR006457">
    <property type="entry name" value="S_layer-rel_Mac"/>
</dbReference>
<keyword evidence="2" id="KW-0813">Transport</keyword>
<dbReference type="GO" id="GO:0015226">
    <property type="term" value="F:carnitine transmembrane transporter activity"/>
    <property type="evidence" value="ECO:0007669"/>
    <property type="project" value="TreeGrafter"/>
</dbReference>
<dbReference type="EMBL" id="FXBN01000001">
    <property type="protein sequence ID" value="SMH28357.1"/>
    <property type="molecule type" value="Genomic_DNA"/>
</dbReference>
<dbReference type="SMART" id="SM00710">
    <property type="entry name" value="PbH1"/>
    <property type="match status" value="15"/>
</dbReference>
<gene>
    <name evidence="7" type="ORF">EFE41_07085</name>
    <name evidence="8" type="ORF">SAMN06264941_0032</name>
</gene>
<evidence type="ECO:0000256" key="3">
    <source>
        <dbReference type="ARBA" id="ARBA00022475"/>
    </source>
</evidence>
<dbReference type="Gene3D" id="2.60.40.1120">
    <property type="entry name" value="Carboxypeptidase-like, regulatory domain"/>
    <property type="match status" value="1"/>
</dbReference>
<dbReference type="Gene3D" id="3.40.190.100">
    <property type="entry name" value="Glycine betaine-binding periplasmic protein, domain 2"/>
    <property type="match status" value="1"/>
</dbReference>
<dbReference type="InterPro" id="IPR007210">
    <property type="entry name" value="ABC_Gly_betaine_transp_sub-bd"/>
</dbReference>
<keyword evidence="5" id="KW-0812">Transmembrane</keyword>
<feature type="domain" description="Fibronectin type-III" evidence="6">
    <location>
        <begin position="995"/>
        <end position="1088"/>
    </location>
</feature>
<dbReference type="Gene3D" id="3.40.190.10">
    <property type="entry name" value="Periplasmic binding protein-like II"/>
    <property type="match status" value="1"/>
</dbReference>
<reference evidence="9" key="2">
    <citation type="submission" date="2017-04" db="EMBL/GenBank/DDBJ databases">
        <authorList>
            <person name="Varghese N."/>
            <person name="Submissions S."/>
        </authorList>
    </citation>
    <scope>NUCLEOTIDE SEQUENCE [LARGE SCALE GENOMIC DNA]</scope>
    <source>
        <strain evidence="9">FDF-1</strain>
    </source>
</reference>
<dbReference type="SUPFAM" id="SSF49265">
    <property type="entry name" value="Fibronectin type III"/>
    <property type="match status" value="1"/>
</dbReference>
<evidence type="ECO:0000256" key="1">
    <source>
        <dbReference type="ARBA" id="ARBA00004236"/>
    </source>
</evidence>
<dbReference type="Pfam" id="PF04069">
    <property type="entry name" value="OpuAC"/>
    <property type="match status" value="1"/>
</dbReference>
<dbReference type="Gene3D" id="2.160.20.10">
    <property type="entry name" value="Single-stranded right-handed beta-helix, Pectin lyase-like"/>
    <property type="match status" value="2"/>
</dbReference>
<dbReference type="Proteomes" id="UP000193969">
    <property type="component" value="Unassembled WGS sequence"/>
</dbReference>
<dbReference type="SUPFAM" id="SSF53850">
    <property type="entry name" value="Periplasmic binding protein-like II"/>
    <property type="match status" value="1"/>
</dbReference>
<dbReference type="InterPro" id="IPR036116">
    <property type="entry name" value="FN3_sf"/>
</dbReference>
<dbReference type="SMART" id="SM00722">
    <property type="entry name" value="CASH"/>
    <property type="match status" value="2"/>
</dbReference>
<dbReference type="PANTHER" id="PTHR47737:SF1">
    <property type="entry name" value="GLYCINE BETAINE_PROLINE BETAINE TRANSPORT SYSTEM PERMEASE PROTEIN PROW"/>
    <property type="match status" value="1"/>
</dbReference>
<keyword evidence="4 5" id="KW-0472">Membrane</keyword>
<feature type="transmembrane region" description="Helical" evidence="5">
    <location>
        <begin position="37"/>
        <end position="58"/>
    </location>
</feature>
<dbReference type="PANTHER" id="PTHR47737">
    <property type="entry name" value="GLYCINE BETAINE/PROLINE BETAINE TRANSPORT SYSTEM PERMEASE PROTEIN PROW"/>
    <property type="match status" value="1"/>
</dbReference>
<keyword evidence="9" id="KW-1185">Reference proteome</keyword>
<dbReference type="GO" id="GO:0043190">
    <property type="term" value="C:ATP-binding cassette (ABC) transporter complex"/>
    <property type="evidence" value="ECO:0007669"/>
    <property type="project" value="InterPro"/>
</dbReference>
<dbReference type="Gene3D" id="2.60.40.10">
    <property type="entry name" value="Immunoglobulins"/>
    <property type="match status" value="2"/>
</dbReference>
<reference evidence="8" key="1">
    <citation type="submission" date="2017-04" db="EMBL/GenBank/DDBJ databases">
        <authorList>
            <person name="Afonso C.L."/>
            <person name="Miller P.J."/>
            <person name="Scott M.A."/>
            <person name="Spackman E."/>
            <person name="Goraichik I."/>
            <person name="Dimitrov K.M."/>
            <person name="Suarez D.L."/>
            <person name="Swayne D.E."/>
        </authorList>
    </citation>
    <scope>NUCLEOTIDE SEQUENCE [LARGE SCALE GENOMIC DNA]</scope>
    <source>
        <strain evidence="8">FDF-1</strain>
    </source>
</reference>
<dbReference type="InterPro" id="IPR003961">
    <property type="entry name" value="FN3_dom"/>
</dbReference>
<dbReference type="SMART" id="SM00060">
    <property type="entry name" value="FN3"/>
    <property type="match status" value="4"/>
</dbReference>
<keyword evidence="5" id="KW-1133">Transmembrane helix</keyword>
<dbReference type="NCBIfam" id="TIGR01567">
    <property type="entry name" value="S_layer_rel_Mac"/>
    <property type="match status" value="2"/>
</dbReference>
<organism evidence="8 9">
    <name type="scientific">Methanohalophilus portucalensis FDF-1</name>
    <dbReference type="NCBI Taxonomy" id="523843"/>
    <lineage>
        <taxon>Archaea</taxon>
        <taxon>Methanobacteriati</taxon>
        <taxon>Methanobacteriota</taxon>
        <taxon>Stenosarchaea group</taxon>
        <taxon>Methanomicrobia</taxon>
        <taxon>Methanosarcinales</taxon>
        <taxon>Methanosarcinaceae</taxon>
        <taxon>Methanohalophilus</taxon>
    </lineage>
</organism>
<dbReference type="InterPro" id="IPR011050">
    <property type="entry name" value="Pectin_lyase_fold/virulence"/>
</dbReference>
<dbReference type="InterPro" id="IPR006633">
    <property type="entry name" value="Carb-bd_sugar_hydrolysis-dom"/>
</dbReference>
<dbReference type="CDD" id="cd13639">
    <property type="entry name" value="PBP2_OpuAC_like"/>
    <property type="match status" value="1"/>
</dbReference>
<dbReference type="GO" id="GO:0031460">
    <property type="term" value="P:glycine betaine transport"/>
    <property type="evidence" value="ECO:0007669"/>
    <property type="project" value="TreeGrafter"/>
</dbReference>
<evidence type="ECO:0000313" key="7">
    <source>
        <dbReference type="EMBL" id="RNI11307.1"/>
    </source>
</evidence>
<dbReference type="GO" id="GO:0015871">
    <property type="term" value="P:choline transport"/>
    <property type="evidence" value="ECO:0007669"/>
    <property type="project" value="TreeGrafter"/>
</dbReference>
<dbReference type="InterPro" id="IPR007742">
    <property type="entry name" value="NosD_dom"/>
</dbReference>
<dbReference type="NCBIfam" id="TIGR03804">
    <property type="entry name" value="para_beta_helix"/>
    <property type="match status" value="4"/>
</dbReference>
<evidence type="ECO:0000256" key="4">
    <source>
        <dbReference type="ARBA" id="ARBA00023136"/>
    </source>
</evidence>
<dbReference type="SUPFAM" id="SSF51126">
    <property type="entry name" value="Pectin lyase-like"/>
    <property type="match status" value="2"/>
</dbReference>
<feature type="domain" description="Fibronectin type-III" evidence="6">
    <location>
        <begin position="626"/>
        <end position="721"/>
    </location>
</feature>
<evidence type="ECO:0000256" key="2">
    <source>
        <dbReference type="ARBA" id="ARBA00022448"/>
    </source>
</evidence>
<dbReference type="InterPro" id="IPR013783">
    <property type="entry name" value="Ig-like_fold"/>
</dbReference>
<dbReference type="Gene3D" id="2.60.98.40">
    <property type="match status" value="3"/>
</dbReference>
<keyword evidence="3" id="KW-1003">Cell membrane</keyword>
<dbReference type="Gene3D" id="2.60.40.4190">
    <property type="match status" value="2"/>
</dbReference>
<dbReference type="RefSeq" id="WP_084006216.1">
    <property type="nucleotide sequence ID" value="NZ_JWTK01000001.1"/>
</dbReference>
<feature type="domain" description="Fibronectin type-III" evidence="6">
    <location>
        <begin position="1092"/>
        <end position="1186"/>
    </location>
</feature>
<sequence>MYNCLIHSLNITNSNNSLSISLNGGINIKPIYENKNLLSYSVKSIIIISILLFIFSGIGSATTHVVDDDGAADYNSIQVAINNAIDNDTIEVKNGTYFENVVVNKTLTLIGDTENTLPLINASGNGSAITITADNCSIQNFNVTGSGDDWNGGDADSGIKIKSENNNIVNNSVYSNNYAIYTFEVGNNSIKNNTISDNENGVYLFYSDDNLIENNYLHNSNRDVYTVNSHNNTISSNTLDSSIYIFKSKGNRLFDNLIGINDSRIINTNPEGIYLAESSDSVIINNTIIRKNKGVYFSDSDSNVIQNNTVSGNYNGIYLSDSDSSNIQNNTVSYNSYRGIYLSDSDSSNIQNNTVSHNSQSGIYLRYSYYNHITNNSVSSNFYGTYFYNSDFSNIQNNIISENSNYGIDLEKSNNNILKANNISHNNAGLHSIECSENIILYNNIYKNLNHNAYETTGSNLWISNWYGDYSGADTNDDGIGDTTYYIPPNGESKDDFPLINLVRLTDSIKGAKFSLHSGEEISLYEGYSLVPQQVSVDGNKVWMEIKKNGQYVDDFIVDLNSNFAFTLSIDGNNKLIILGRVSDISQDNEGSITFYDSFYQYSEDGAELLIANNTDLEKAQKSIAPSISITSVSDIDTNSTSVKFDVNQSDASTRIAYSTSSHLSSVYWSSWNNSTSTNRRITISGLNENTTYYYSAYAYNGTDDNSFSNTSIDSFKTADQSNDIESTVTIVYLMKESHIASTNVMKKVLERAGYEVDIIAVDVGPMYQGLADGHFDFTISARLPKEQENYWNVYNDQIISVAVNLENSQNGLAVPTYINGINSIEDLNANRELFNGKITGIEPDASIMQDTQNSIETYNLNYSLEASSSAGMSSALDAAYRSEEPIVVTLWTPHWTFERYDLKILEDPKKTYGEADHIETLSRQGLKRDKPKLYSIISNFNWSHEEIQDVMGDIESGMSPGDAASKWVGYNSDIVDKWLSYNESIEDMNHTSPSISSISISNVDTNSASISFAVNQSDAKAKLVYNTYSNLSSSSEIWDNSTSTSRNIEITGLNENTTYYYTIYAHNSTNISAFTNSSISSFETLASKAPSITDINVGNVDTNYASISFDVNQSDSATRIAYSTSPDFSVATWSAWENSTSISRSIDISGLSENTTYYYTIYAHNSTNTSVFTSSAINNFKTVSLTDPNKEVIYKGTIDSGDGYQVNNFVIDIADVFPSNDYASFYVYERDSEILGKGLDVNDNFTFEIENEEVEVKLIDTIDALIPRAELIIAINNSNIVRTQGIVDGGHENAEFEVAPSIADVNVNEIGETGANINYNVDQPNSNTKVVFSTSPTLENPNVIWDNSSTTSRSVSLVGLNFDTNYYYSVYAYNRTFPDLVANTSIGTLVTKASSYNFGNYVWDENADQSTTYTWDGRSFSGFYYDLETGDTSESMTTTIDVGGHEIEEDNLLYRTESITKEFEFNGWDEYQIIGFMAEKYFAGFENTDTSIIDYDLSLISEGILTKVLIDTDDDESVYSESSLILEEGYSINIEKINVSGDRVWINLSKNGVEVDNSSLSSEDTFVYKKDFGSVVDIPIITIHVDDIFSGTETNAVFIDGIFQISEDYVKIDEGDKYGEMEIDDVTSSKIEMSNEDDIDLGEGDIIDIMGKLKFIVADDDVLRFAPFVDISEPGAYEQRGTIAENQGSTWTPLNFEGFYYDIDEGLLSESLYVGYDGRSIDEGNLTYEATPISVAFEYANWGDYEVIGFMSEKYFAGYEDSEFGGETYDLNLMSNGHFSEVLIDDGDEKSVYTGSSLILEEGYSLEIQEVDVNGERAMIELTHNGNEVDSTIISSNDEYVYEKDIGDTDDLPLIVIHFAEIYSGTENHAVFIDGIFQISEDYMNIQDGDNFGVMTVESIAESVILENEDDVDLDEGEIIDIMGKIKFKVADDNDNIRYYPFVEVETKPDESLDIDVEPSTIVEGEEIVFMVTSRGAAIKNASILIDNEEIGTTSEKGDFEYRADDVGKFTVTAEKANYESAEGNFEVLSSNTTPVKYTMSLQKGWNLVSIPIIPANSSTESIFANNDEVLFPVYTWDNWNKQYYEVENLGVGNGYWILALNDTEVDVEGTTYNP</sequence>
<dbReference type="InterPro" id="IPR006626">
    <property type="entry name" value="PbH1"/>
</dbReference>
<protein>
    <submittedName>
        <fullName evidence="8">S-layer family duplication domain-containing protein</fullName>
    </submittedName>
</protein>
<dbReference type="GO" id="GO:0005275">
    <property type="term" value="F:amine transmembrane transporter activity"/>
    <property type="evidence" value="ECO:0007669"/>
    <property type="project" value="TreeGrafter"/>
</dbReference>
<dbReference type="PROSITE" id="PS50853">
    <property type="entry name" value="FN3"/>
    <property type="match status" value="3"/>
</dbReference>
<evidence type="ECO:0000313" key="9">
    <source>
        <dbReference type="Proteomes" id="UP000193969"/>
    </source>
</evidence>
<dbReference type="InterPro" id="IPR012334">
    <property type="entry name" value="Pectin_lyas_fold"/>
</dbReference>
<evidence type="ECO:0000313" key="10">
    <source>
        <dbReference type="Proteomes" id="UP000278252"/>
    </source>
</evidence>
<dbReference type="Proteomes" id="UP000278252">
    <property type="component" value="Unassembled WGS sequence"/>
</dbReference>
<dbReference type="EMBL" id="RJJH01000011">
    <property type="protein sequence ID" value="RNI11307.1"/>
    <property type="molecule type" value="Genomic_DNA"/>
</dbReference>
<comment type="subcellular location">
    <subcellularLocation>
        <location evidence="1">Cell membrane</location>
    </subcellularLocation>
</comment>
<accession>A0A1X7MU49</accession>